<proteinExistence type="predicted"/>
<feature type="transmembrane region" description="Helical" evidence="1">
    <location>
        <begin position="148"/>
        <end position="167"/>
    </location>
</feature>
<feature type="transmembrane region" description="Helical" evidence="1">
    <location>
        <begin position="260"/>
        <end position="282"/>
    </location>
</feature>
<dbReference type="Pfam" id="PF04235">
    <property type="entry name" value="DUF418"/>
    <property type="match status" value="1"/>
</dbReference>
<evidence type="ECO:0000313" key="3">
    <source>
        <dbReference type="EMBL" id="RKH55220.1"/>
    </source>
</evidence>
<dbReference type="InterPro" id="IPR007349">
    <property type="entry name" value="DUF418"/>
</dbReference>
<feature type="transmembrane region" description="Helical" evidence="1">
    <location>
        <begin position="25"/>
        <end position="45"/>
    </location>
</feature>
<evidence type="ECO:0000256" key="1">
    <source>
        <dbReference type="SAM" id="Phobius"/>
    </source>
</evidence>
<evidence type="ECO:0000313" key="4">
    <source>
        <dbReference type="Proteomes" id="UP000267003"/>
    </source>
</evidence>
<feature type="domain" description="DUF418" evidence="2">
    <location>
        <begin position="245"/>
        <end position="417"/>
    </location>
</feature>
<protein>
    <submittedName>
        <fullName evidence="3">DUF418 domain-containing protein</fullName>
    </submittedName>
</protein>
<comment type="caution">
    <text evidence="3">The sequence shown here is derived from an EMBL/GenBank/DDBJ whole genome shotgun (WGS) entry which is preliminary data.</text>
</comment>
<gene>
    <name evidence="3" type="ORF">D7W81_36735</name>
</gene>
<feature type="transmembrane region" description="Helical" evidence="1">
    <location>
        <begin position="380"/>
        <end position="400"/>
    </location>
</feature>
<name>A0A3A8PIT4_9BACT</name>
<dbReference type="InterPro" id="IPR052529">
    <property type="entry name" value="Bact_Transport_Assoc"/>
</dbReference>
<dbReference type="PANTHER" id="PTHR30590:SF2">
    <property type="entry name" value="INNER MEMBRANE PROTEIN"/>
    <property type="match status" value="1"/>
</dbReference>
<keyword evidence="1" id="KW-0472">Membrane</keyword>
<feature type="transmembrane region" description="Helical" evidence="1">
    <location>
        <begin position="65"/>
        <end position="88"/>
    </location>
</feature>
<feature type="transmembrane region" description="Helical" evidence="1">
    <location>
        <begin position="229"/>
        <end position="248"/>
    </location>
</feature>
<dbReference type="RefSeq" id="WP_120560036.1">
    <property type="nucleotide sequence ID" value="NZ_RAWK01000343.1"/>
</dbReference>
<dbReference type="EMBL" id="RAWK01000343">
    <property type="protein sequence ID" value="RKH55220.1"/>
    <property type="molecule type" value="Genomic_DNA"/>
</dbReference>
<dbReference type="AlphaFoldDB" id="A0A3A8PIT4"/>
<reference evidence="4" key="1">
    <citation type="submission" date="2018-09" db="EMBL/GenBank/DDBJ databases">
        <authorList>
            <person name="Livingstone P.G."/>
            <person name="Whitworth D.E."/>
        </authorList>
    </citation>
    <scope>NUCLEOTIDE SEQUENCE [LARGE SCALE GENOMIC DNA]</scope>
    <source>
        <strain evidence="4">AB050A</strain>
    </source>
</reference>
<feature type="transmembrane region" description="Helical" evidence="1">
    <location>
        <begin position="108"/>
        <end position="141"/>
    </location>
</feature>
<dbReference type="OrthoDB" id="9807744at2"/>
<dbReference type="Proteomes" id="UP000267003">
    <property type="component" value="Unassembled WGS sequence"/>
</dbReference>
<keyword evidence="1" id="KW-0812">Transmembrane</keyword>
<dbReference type="PANTHER" id="PTHR30590">
    <property type="entry name" value="INNER MEMBRANE PROTEIN"/>
    <property type="match status" value="1"/>
</dbReference>
<evidence type="ECO:0000259" key="2">
    <source>
        <dbReference type="Pfam" id="PF04235"/>
    </source>
</evidence>
<keyword evidence="1" id="KW-1133">Transmembrane helix</keyword>
<feature type="transmembrane region" description="Helical" evidence="1">
    <location>
        <begin position="350"/>
        <end position="368"/>
    </location>
</feature>
<keyword evidence="4" id="KW-1185">Reference proteome</keyword>
<organism evidence="3 4">
    <name type="scientific">Corallococcus aberystwythensis</name>
    <dbReference type="NCBI Taxonomy" id="2316722"/>
    <lineage>
        <taxon>Bacteria</taxon>
        <taxon>Pseudomonadati</taxon>
        <taxon>Myxococcota</taxon>
        <taxon>Myxococcia</taxon>
        <taxon>Myxococcales</taxon>
        <taxon>Cystobacterineae</taxon>
        <taxon>Myxococcaceae</taxon>
        <taxon>Corallococcus</taxon>
    </lineage>
</organism>
<sequence>MPESSSAGPVEASERVHLLDALRGFALLGVFLSNSLSWFSGRSLLPREQAKALTASTLETVVNSLYAFFVDQKFVTLFSLLFGLGFALQMTRAEGRGTSIVPVYRRRLLVLLGLGLVHMFAVWVGDILSTYALVGFVLLLFRGRSDRTVLTWVAVLFVVLPLTLSIAQRYGPELLHGKEGAEAAAKATKEEEAAHRTAFFTGLSSHSVLASQQANAVYAWQNLPNPGRPIWLCIILGRFLLGLWAGRNRVLEEVERHRKLLVRVMAWGLAVGSAVATLSLVLNLMNRNVPGGGPLGQLSPPAWMVGMRTLREVGYLFMGTGYAAAFALLFQKERWRKVLGVLTPAGRMALTLYLMQSVISIGLYDGWGLGLVGHTPPSRTVLLCLGVFAAQVAFSHWWLARFRFGPVEWLWRSLTYGRAQPMRLTPANEARTAH</sequence>
<accession>A0A3A8PIT4</accession>
<feature type="transmembrane region" description="Helical" evidence="1">
    <location>
        <begin position="313"/>
        <end position="330"/>
    </location>
</feature>